<comment type="similarity">
    <text evidence="2">Belongs to the HPPK family.</text>
</comment>
<dbReference type="Gene3D" id="3.30.70.560">
    <property type="entry name" value="7,8-Dihydro-6-hydroxymethylpterin-pyrophosphokinase HPPK"/>
    <property type="match status" value="1"/>
</dbReference>
<evidence type="ECO:0000256" key="8">
    <source>
        <dbReference type="ARBA" id="ARBA00022840"/>
    </source>
</evidence>
<evidence type="ECO:0000256" key="2">
    <source>
        <dbReference type="ARBA" id="ARBA00005810"/>
    </source>
</evidence>
<evidence type="ECO:0000256" key="11">
    <source>
        <dbReference type="ARBA" id="ARBA00029766"/>
    </source>
</evidence>
<dbReference type="PANTHER" id="PTHR43071:SF1">
    <property type="entry name" value="2-AMINO-4-HYDROXY-6-HYDROXYMETHYLDIHYDROPTERIDINE PYROPHOSPHOKINASE"/>
    <property type="match status" value="1"/>
</dbReference>
<keyword evidence="5" id="KW-0808">Transferase</keyword>
<reference evidence="14 15" key="1">
    <citation type="submission" date="2016-07" db="EMBL/GenBank/DDBJ databases">
        <title>Draft Genome Sequence of Methylophaga muralis Bur 1.</title>
        <authorList>
            <person name="Vasilenko O.V."/>
            <person name="Doronina N.V."/>
            <person name="Shmareva M.N."/>
            <person name="Tarlachkov S.V."/>
            <person name="Mustakhimov I."/>
            <person name="Trotsenko Y.A."/>
        </authorList>
    </citation>
    <scope>NUCLEOTIDE SEQUENCE [LARGE SCALE GENOMIC DNA]</scope>
    <source>
        <strain evidence="14 15">Bur 1</strain>
    </source>
</reference>
<evidence type="ECO:0000256" key="6">
    <source>
        <dbReference type="ARBA" id="ARBA00022741"/>
    </source>
</evidence>
<proteinExistence type="inferred from homology"/>
<evidence type="ECO:0000256" key="3">
    <source>
        <dbReference type="ARBA" id="ARBA00013253"/>
    </source>
</evidence>
<dbReference type="InterPro" id="IPR000550">
    <property type="entry name" value="Hppk"/>
</dbReference>
<sequence>MMQRQGYLLGLGSNISPQDNMAAMVTALVREFGELNISRVLKIPPVGMNSYRDFLNTIIFVETDLPQSELKVFCNQIETQLGRDRDDPLSKTKDRPADIDILCSLKLPDEAEITVSSVTDEYFLYPIIRELLGYLTETAEVTPPEGVLIKTSHLSFGETATTIYWNGSASNKGVF</sequence>
<dbReference type="SUPFAM" id="SSF55083">
    <property type="entry name" value="6-hydroxymethyl-7,8-dihydropterin pyrophosphokinase, HPPK"/>
    <property type="match status" value="1"/>
</dbReference>
<dbReference type="EMBL" id="MCRI01000001">
    <property type="protein sequence ID" value="ODN68353.1"/>
    <property type="molecule type" value="Genomic_DNA"/>
</dbReference>
<accession>A0A1E3GWC5</accession>
<dbReference type="GO" id="GO:0046654">
    <property type="term" value="P:tetrahydrofolate biosynthetic process"/>
    <property type="evidence" value="ECO:0007669"/>
    <property type="project" value="UniProtKB-UniPathway"/>
</dbReference>
<comment type="function">
    <text evidence="10">Catalyzes the transfer of pyrophosphate from adenosine triphosphate (ATP) to 6-hydroxymethyl-7,8-dihydropterin, an enzymatic step in folate biosynthesis pathway.</text>
</comment>
<dbReference type="PANTHER" id="PTHR43071">
    <property type="entry name" value="2-AMINO-4-HYDROXY-6-HYDROXYMETHYLDIHYDROPTERIDINE PYROPHOSPHOKINASE"/>
    <property type="match status" value="1"/>
</dbReference>
<dbReference type="STRING" id="291169.A9E74_00326"/>
<evidence type="ECO:0000256" key="1">
    <source>
        <dbReference type="ARBA" id="ARBA00005051"/>
    </source>
</evidence>
<dbReference type="AlphaFoldDB" id="A0A1E3GWC5"/>
<feature type="domain" description="7,8-dihydro-6-hydroxymethylpterin-pyrophosphokinase" evidence="13">
    <location>
        <begin position="9"/>
        <end position="110"/>
    </location>
</feature>
<dbReference type="UniPathway" id="UPA00077">
    <property type="reaction ID" value="UER00155"/>
</dbReference>
<keyword evidence="6" id="KW-0547">Nucleotide-binding</keyword>
<evidence type="ECO:0000256" key="4">
    <source>
        <dbReference type="ARBA" id="ARBA00016218"/>
    </source>
</evidence>
<evidence type="ECO:0000256" key="9">
    <source>
        <dbReference type="ARBA" id="ARBA00022909"/>
    </source>
</evidence>
<evidence type="ECO:0000259" key="13">
    <source>
        <dbReference type="Pfam" id="PF01288"/>
    </source>
</evidence>
<comment type="caution">
    <text evidence="14">The sequence shown here is derived from an EMBL/GenBank/DDBJ whole genome shotgun (WGS) entry which is preliminary data.</text>
</comment>
<evidence type="ECO:0000256" key="5">
    <source>
        <dbReference type="ARBA" id="ARBA00022679"/>
    </source>
</evidence>
<evidence type="ECO:0000256" key="10">
    <source>
        <dbReference type="ARBA" id="ARBA00029409"/>
    </source>
</evidence>
<evidence type="ECO:0000256" key="12">
    <source>
        <dbReference type="ARBA" id="ARBA00033413"/>
    </source>
</evidence>
<dbReference type="InterPro" id="IPR035907">
    <property type="entry name" value="Hppk_sf"/>
</dbReference>
<keyword evidence="15" id="KW-1185">Reference proteome</keyword>
<dbReference type="RefSeq" id="WP_084002802.1">
    <property type="nucleotide sequence ID" value="NZ_MCRI01000001.1"/>
</dbReference>
<keyword evidence="7 14" id="KW-0418">Kinase</keyword>
<keyword evidence="9" id="KW-0289">Folate biosynthesis</keyword>
<evidence type="ECO:0000313" key="15">
    <source>
        <dbReference type="Proteomes" id="UP000094379"/>
    </source>
</evidence>
<name>A0A1E3GWC5_9GAMM</name>
<dbReference type="EC" id="2.7.6.3" evidence="3"/>
<gene>
    <name evidence="14" type="ORF">A9E74_00326</name>
</gene>
<dbReference type="GO" id="GO:0005524">
    <property type="term" value="F:ATP binding"/>
    <property type="evidence" value="ECO:0007669"/>
    <property type="project" value="UniProtKB-KW"/>
</dbReference>
<dbReference type="Proteomes" id="UP000094379">
    <property type="component" value="Unassembled WGS sequence"/>
</dbReference>
<evidence type="ECO:0000256" key="7">
    <source>
        <dbReference type="ARBA" id="ARBA00022777"/>
    </source>
</evidence>
<keyword evidence="8" id="KW-0067">ATP-binding</keyword>
<evidence type="ECO:0000313" key="14">
    <source>
        <dbReference type="EMBL" id="ODN68353.1"/>
    </source>
</evidence>
<dbReference type="GO" id="GO:0046656">
    <property type="term" value="P:folic acid biosynthetic process"/>
    <property type="evidence" value="ECO:0007669"/>
    <property type="project" value="UniProtKB-KW"/>
</dbReference>
<dbReference type="GO" id="GO:0016301">
    <property type="term" value="F:kinase activity"/>
    <property type="evidence" value="ECO:0007669"/>
    <property type="project" value="UniProtKB-KW"/>
</dbReference>
<dbReference type="Pfam" id="PF01288">
    <property type="entry name" value="HPPK"/>
    <property type="match status" value="1"/>
</dbReference>
<protein>
    <recommendedName>
        <fullName evidence="4">2-amino-4-hydroxy-6-hydroxymethyldihydropteridine pyrophosphokinase</fullName>
        <ecNumber evidence="3">2.7.6.3</ecNumber>
    </recommendedName>
    <alternativeName>
        <fullName evidence="11">6-hydroxymethyl-7,8-dihydropterin pyrophosphokinase</fullName>
    </alternativeName>
    <alternativeName>
        <fullName evidence="12">7,8-dihydro-6-hydroxymethylpterin-pyrophosphokinase</fullName>
    </alternativeName>
</protein>
<dbReference type="GO" id="GO:0003848">
    <property type="term" value="F:2-amino-4-hydroxy-6-hydroxymethyldihydropteridine diphosphokinase activity"/>
    <property type="evidence" value="ECO:0007669"/>
    <property type="project" value="UniProtKB-EC"/>
</dbReference>
<comment type="pathway">
    <text evidence="1">Cofactor biosynthesis; tetrahydrofolate biosynthesis; 2-amino-4-hydroxy-6-hydroxymethyl-7,8-dihydropteridine diphosphate from 7,8-dihydroneopterin triphosphate: step 4/4.</text>
</comment>
<organism evidence="14 15">
    <name type="scientific">Methylophaga muralis</name>
    <dbReference type="NCBI Taxonomy" id="291169"/>
    <lineage>
        <taxon>Bacteria</taxon>
        <taxon>Pseudomonadati</taxon>
        <taxon>Pseudomonadota</taxon>
        <taxon>Gammaproteobacteria</taxon>
        <taxon>Thiotrichales</taxon>
        <taxon>Piscirickettsiaceae</taxon>
        <taxon>Methylophaga</taxon>
    </lineage>
</organism>